<dbReference type="InterPro" id="IPR055302">
    <property type="entry name" value="F-box_dom-containing"/>
</dbReference>
<proteinExistence type="predicted"/>
<sequence length="636" mass="70346">MNQPPRPPPVATIHGILLHKSTHGADQHLMDSIVDLMYHFLNSCIPSMPVDTDALLSADFSSSGVGGTEDRISALPDEILRGIISLLPAKDAARTAVLSSRWRSLWRSAPLALVDSHLLPGSAGDPGSLSPDAQSNIIAAAVTRVLEAHPGPFRSVELSWVFMDDHRSEFVRWVHLLAVKGVEELVLVNRSWPFDLLLPSAIFSLASVRRLYLGVWAFPDTTALPRGAAFPYLLELGLGYVDMKDKDLDFILARSPVLESLVFYSTQMQVNLRLGSSSLRCVQVCMCYVHGIAVVDAPCLERLILWETIRYDGGDRGGTTVKFGHAPNLRLVGYLVPGVDVLKIGNTVIKVGTKASSKTIVPSVRILALNLCFDERNETSMLPSFLRCFPNVEILHIESFEADQPNRKLKHKFWKDTGCIECVQSRIREMFFFGYRGEPSELAFLKFILEKAQVLQKIVITFANGSRGDVGIKLADNLSSVRKASENCSVLFSDSCCSSRGGDSWICEVASDFSVMVIFVGWLIYPCIMVEGKVATVGSVYGFWIESIVVEQDLVRRLSCHRLKTISAQGKTSKILAEGRCALILQAPVRRLVAFSCRSKPRPARIRIMESETLSFSYTSASWSLSALLDEYCRDP</sequence>
<dbReference type="Gramene" id="TVU34393">
    <property type="protein sequence ID" value="TVU34393"/>
    <property type="gene ID" value="EJB05_16225"/>
</dbReference>
<dbReference type="InterPro" id="IPR001810">
    <property type="entry name" value="F-box_dom"/>
</dbReference>
<feature type="domain" description="F-box" evidence="1">
    <location>
        <begin position="69"/>
        <end position="105"/>
    </location>
</feature>
<organism evidence="2 3">
    <name type="scientific">Eragrostis curvula</name>
    <name type="common">weeping love grass</name>
    <dbReference type="NCBI Taxonomy" id="38414"/>
    <lineage>
        <taxon>Eukaryota</taxon>
        <taxon>Viridiplantae</taxon>
        <taxon>Streptophyta</taxon>
        <taxon>Embryophyta</taxon>
        <taxon>Tracheophyta</taxon>
        <taxon>Spermatophyta</taxon>
        <taxon>Magnoliopsida</taxon>
        <taxon>Liliopsida</taxon>
        <taxon>Poales</taxon>
        <taxon>Poaceae</taxon>
        <taxon>PACMAD clade</taxon>
        <taxon>Chloridoideae</taxon>
        <taxon>Eragrostideae</taxon>
        <taxon>Eragrostidinae</taxon>
        <taxon>Eragrostis</taxon>
    </lineage>
</organism>
<dbReference type="Pfam" id="PF08387">
    <property type="entry name" value="FBD"/>
    <property type="match status" value="1"/>
</dbReference>
<dbReference type="PANTHER" id="PTHR32141">
    <property type="match status" value="1"/>
</dbReference>
<dbReference type="Pfam" id="PF00646">
    <property type="entry name" value="F-box"/>
    <property type="match status" value="1"/>
</dbReference>
<dbReference type="Gene3D" id="1.20.1280.50">
    <property type="match status" value="1"/>
</dbReference>
<dbReference type="SMART" id="SM00579">
    <property type="entry name" value="FBD"/>
    <property type="match status" value="1"/>
</dbReference>
<dbReference type="EMBL" id="RWGY01000009">
    <property type="protein sequence ID" value="TVU34393.1"/>
    <property type="molecule type" value="Genomic_DNA"/>
</dbReference>
<dbReference type="Pfam" id="PF24758">
    <property type="entry name" value="LRR_At5g56370"/>
    <property type="match status" value="1"/>
</dbReference>
<dbReference type="SMART" id="SM00256">
    <property type="entry name" value="FBOX"/>
    <property type="match status" value="1"/>
</dbReference>
<gene>
    <name evidence="2" type="ORF">EJB05_16225</name>
</gene>
<evidence type="ECO:0000259" key="1">
    <source>
        <dbReference type="PROSITE" id="PS50181"/>
    </source>
</evidence>
<dbReference type="InterPro" id="IPR036047">
    <property type="entry name" value="F-box-like_dom_sf"/>
</dbReference>
<dbReference type="InterPro" id="IPR053781">
    <property type="entry name" value="F-box_AtFBL13-like"/>
</dbReference>
<evidence type="ECO:0000313" key="2">
    <source>
        <dbReference type="EMBL" id="TVU34393.1"/>
    </source>
</evidence>
<dbReference type="SUPFAM" id="SSF52047">
    <property type="entry name" value="RNI-like"/>
    <property type="match status" value="1"/>
</dbReference>
<evidence type="ECO:0000313" key="3">
    <source>
        <dbReference type="Proteomes" id="UP000324897"/>
    </source>
</evidence>
<dbReference type="Proteomes" id="UP000324897">
    <property type="component" value="Unassembled WGS sequence"/>
</dbReference>
<dbReference type="InterPro" id="IPR006566">
    <property type="entry name" value="FBD"/>
</dbReference>
<protein>
    <recommendedName>
        <fullName evidence="1">F-box domain-containing protein</fullName>
    </recommendedName>
</protein>
<reference evidence="2 3" key="1">
    <citation type="journal article" date="2019" name="Sci. Rep.">
        <title>A high-quality genome of Eragrostis curvula grass provides insights into Poaceae evolution and supports new strategies to enhance forage quality.</title>
        <authorList>
            <person name="Carballo J."/>
            <person name="Santos B.A.C.M."/>
            <person name="Zappacosta D."/>
            <person name="Garbus I."/>
            <person name="Selva J.P."/>
            <person name="Gallo C.A."/>
            <person name="Diaz A."/>
            <person name="Albertini E."/>
            <person name="Caccamo M."/>
            <person name="Echenique V."/>
        </authorList>
    </citation>
    <scope>NUCLEOTIDE SEQUENCE [LARGE SCALE GENOMIC DNA]</scope>
    <source>
        <strain evidence="3">cv. Victoria</strain>
        <tissue evidence="2">Leaf</tissue>
    </source>
</reference>
<dbReference type="SUPFAM" id="SSF81383">
    <property type="entry name" value="F-box domain"/>
    <property type="match status" value="1"/>
</dbReference>
<dbReference type="OrthoDB" id="1298252at2759"/>
<accession>A0A5J9VEC5</accession>
<comment type="caution">
    <text evidence="2">The sequence shown here is derived from an EMBL/GenBank/DDBJ whole genome shotgun (WGS) entry which is preliminary data.</text>
</comment>
<name>A0A5J9VEC5_9POAL</name>
<dbReference type="PROSITE" id="PS50181">
    <property type="entry name" value="FBOX"/>
    <property type="match status" value="1"/>
</dbReference>
<dbReference type="AlphaFoldDB" id="A0A5J9VEC5"/>
<dbReference type="InterPro" id="IPR055411">
    <property type="entry name" value="LRR_FXL15/At3g58940/PEG3-like"/>
</dbReference>
<keyword evidence="3" id="KW-1185">Reference proteome</keyword>
<dbReference type="PANTHER" id="PTHR32141:SF149">
    <property type="entry name" value="OS01G0596100 PROTEIN"/>
    <property type="match status" value="1"/>
</dbReference>
<feature type="non-terminal residue" evidence="2">
    <location>
        <position position="1"/>
    </location>
</feature>
<dbReference type="CDD" id="cd22160">
    <property type="entry name" value="F-box_AtFBL13-like"/>
    <property type="match status" value="1"/>
</dbReference>